<evidence type="ECO:0000256" key="1">
    <source>
        <dbReference type="SAM" id="MobiDB-lite"/>
    </source>
</evidence>
<keyword evidence="2" id="KW-0812">Transmembrane</keyword>
<keyword evidence="2" id="KW-1133">Transmembrane helix</keyword>
<feature type="region of interest" description="Disordered" evidence="1">
    <location>
        <begin position="1"/>
        <end position="30"/>
    </location>
</feature>
<dbReference type="EMBL" id="JAMBPX010000001">
    <property type="protein sequence ID" value="MDG0858075.1"/>
    <property type="molecule type" value="Genomic_DNA"/>
</dbReference>
<dbReference type="RefSeq" id="WP_277580198.1">
    <property type="nucleotide sequence ID" value="NZ_JAMBPV010000001.1"/>
</dbReference>
<protein>
    <submittedName>
        <fullName evidence="3">Uncharacterized protein</fullName>
    </submittedName>
</protein>
<proteinExistence type="predicted"/>
<feature type="transmembrane region" description="Helical" evidence="2">
    <location>
        <begin position="42"/>
        <end position="67"/>
    </location>
</feature>
<comment type="caution">
    <text evidence="3">The sequence shown here is derived from an EMBL/GenBank/DDBJ whole genome shotgun (WGS) entry which is preliminary data.</text>
</comment>
<reference evidence="3" key="1">
    <citation type="submission" date="2022-05" db="EMBL/GenBank/DDBJ databases">
        <title>Comparative genomics of Staphylococcus equorum isolates.</title>
        <authorList>
            <person name="Luelf R.H."/>
        </authorList>
    </citation>
    <scope>NUCLEOTIDE SEQUENCE</scope>
    <source>
        <strain evidence="3">TMW 2.2343</strain>
    </source>
</reference>
<sequence>MPKVEERMLEDIEEKPSRSQSDLSSEKEMQQNAFERLGKDVVIIETLAIMNIIFAISTIGLVAALICTNKKK</sequence>
<name>A0A9X4R0F2_9STAP</name>
<dbReference type="Proteomes" id="UP001152302">
    <property type="component" value="Unassembled WGS sequence"/>
</dbReference>
<keyword evidence="2" id="KW-0472">Membrane</keyword>
<evidence type="ECO:0000256" key="2">
    <source>
        <dbReference type="SAM" id="Phobius"/>
    </source>
</evidence>
<evidence type="ECO:0000313" key="3">
    <source>
        <dbReference type="EMBL" id="MDG0858075.1"/>
    </source>
</evidence>
<organism evidence="3 4">
    <name type="scientific">Staphylococcus equorum</name>
    <dbReference type="NCBI Taxonomy" id="246432"/>
    <lineage>
        <taxon>Bacteria</taxon>
        <taxon>Bacillati</taxon>
        <taxon>Bacillota</taxon>
        <taxon>Bacilli</taxon>
        <taxon>Bacillales</taxon>
        <taxon>Staphylococcaceae</taxon>
        <taxon>Staphylococcus</taxon>
    </lineage>
</organism>
<feature type="compositionally biased region" description="Basic and acidic residues" evidence="1">
    <location>
        <begin position="1"/>
        <end position="17"/>
    </location>
</feature>
<gene>
    <name evidence="3" type="ORF">M4L21_01955</name>
</gene>
<evidence type="ECO:0000313" key="4">
    <source>
        <dbReference type="Proteomes" id="UP001152302"/>
    </source>
</evidence>
<dbReference type="AlphaFoldDB" id="A0A9X4R0F2"/>
<accession>A0A9X4R0F2</accession>